<gene>
    <name evidence="1" type="ORF">GSOID_T00031588001</name>
</gene>
<name>E4YRJ1_OIKDI</name>
<dbReference type="EMBL" id="FN655126">
    <property type="protein sequence ID" value="CBY38083.1"/>
    <property type="molecule type" value="Genomic_DNA"/>
</dbReference>
<evidence type="ECO:0000313" key="1">
    <source>
        <dbReference type="EMBL" id="CBY38083.1"/>
    </source>
</evidence>
<reference evidence="1" key="1">
    <citation type="journal article" date="2010" name="Science">
        <title>Plasticity of animal genome architecture unmasked by rapid evolution of a pelagic tunicate.</title>
        <authorList>
            <person name="Denoeud F."/>
            <person name="Henriet S."/>
            <person name="Mungpakdee S."/>
            <person name="Aury J.M."/>
            <person name="Da Silva C."/>
            <person name="Brinkmann H."/>
            <person name="Mikhaleva J."/>
            <person name="Olsen L.C."/>
            <person name="Jubin C."/>
            <person name="Canestro C."/>
            <person name="Bouquet J.M."/>
            <person name="Danks G."/>
            <person name="Poulain J."/>
            <person name="Campsteijn C."/>
            <person name="Adamski M."/>
            <person name="Cross I."/>
            <person name="Yadetie F."/>
            <person name="Muffato M."/>
            <person name="Louis A."/>
            <person name="Butcher S."/>
            <person name="Tsagkogeorga G."/>
            <person name="Konrad A."/>
            <person name="Singh S."/>
            <person name="Jensen M.F."/>
            <person name="Cong E.H."/>
            <person name="Eikeseth-Otteraa H."/>
            <person name="Noel B."/>
            <person name="Anthouard V."/>
            <person name="Porcel B.M."/>
            <person name="Kachouri-Lafond R."/>
            <person name="Nishino A."/>
            <person name="Ugolini M."/>
            <person name="Chourrout P."/>
            <person name="Nishida H."/>
            <person name="Aasland R."/>
            <person name="Huzurbazar S."/>
            <person name="Westhof E."/>
            <person name="Delsuc F."/>
            <person name="Lehrach H."/>
            <person name="Reinhardt R."/>
            <person name="Weissenbach J."/>
            <person name="Roy S.W."/>
            <person name="Artiguenave F."/>
            <person name="Postlethwait J.H."/>
            <person name="Manak J.R."/>
            <person name="Thompson E.M."/>
            <person name="Jaillon O."/>
            <person name="Du Pasquier L."/>
            <person name="Boudinot P."/>
            <person name="Liberles D.A."/>
            <person name="Volff J.N."/>
            <person name="Philippe H."/>
            <person name="Lenhard B."/>
            <person name="Roest Crollius H."/>
            <person name="Wincker P."/>
            <person name="Chourrout D."/>
        </authorList>
    </citation>
    <scope>NUCLEOTIDE SEQUENCE [LARGE SCALE GENOMIC DNA]</scope>
</reference>
<accession>E4YRJ1</accession>
<sequence length="302" mass="34781">MQKEFIKTYLNRTNSVDDEEVQIAYQVYETNSFKRFGPRKKLRDVNGTLSNEGDFLMAEIEDWKYEGGSYNPGEALYFAGITFLMEDDNDYALFAGDREQVKNVIIMTMSNTGGISSTVDKEISLLKGLRTIQFCTKAEIFVIGLHDETDDRGDDQVFEEYMNLVGCWGHGDTKEDLDDIDFSSFTCTDGRCPYPDEDIYTARIQDTKISTCENVFRMPKSKEGIPDLISSIKRRIVQLARDDESAGLQDKYIFDEIHTKAERINMCEEFNKKVRFNLNLFLLNLLSFSILLKLVKENKSFN</sequence>
<dbReference type="AlphaFoldDB" id="E4YRJ1"/>
<proteinExistence type="predicted"/>
<dbReference type="InterPro" id="IPR036465">
    <property type="entry name" value="vWFA_dom_sf"/>
</dbReference>
<protein>
    <submittedName>
        <fullName evidence="1">Uncharacterized protein</fullName>
    </submittedName>
</protein>
<dbReference type="Gene3D" id="3.40.50.410">
    <property type="entry name" value="von Willebrand factor, type A domain"/>
    <property type="match status" value="1"/>
</dbReference>
<organism evidence="1">
    <name type="scientific">Oikopleura dioica</name>
    <name type="common">Tunicate</name>
    <dbReference type="NCBI Taxonomy" id="34765"/>
    <lineage>
        <taxon>Eukaryota</taxon>
        <taxon>Metazoa</taxon>
        <taxon>Chordata</taxon>
        <taxon>Tunicata</taxon>
        <taxon>Appendicularia</taxon>
        <taxon>Copelata</taxon>
        <taxon>Oikopleuridae</taxon>
        <taxon>Oikopleura</taxon>
    </lineage>
</organism>
<dbReference type="Proteomes" id="UP000011014">
    <property type="component" value="Unassembled WGS sequence"/>
</dbReference>